<dbReference type="EMBL" id="JBEPSN010000001">
    <property type="protein sequence ID" value="MET4538447.1"/>
    <property type="molecule type" value="Genomic_DNA"/>
</dbReference>
<feature type="domain" description="Capsule synthesis protein CapA" evidence="2">
    <location>
        <begin position="13"/>
        <end position="271"/>
    </location>
</feature>
<dbReference type="Gene3D" id="3.60.21.10">
    <property type="match status" value="1"/>
</dbReference>
<dbReference type="GeneID" id="92751182"/>
<comment type="caution">
    <text evidence="3">The sequence shown here is derived from an EMBL/GenBank/DDBJ whole genome shotgun (WGS) entry which is preliminary data.</text>
</comment>
<reference evidence="3 4" key="1">
    <citation type="submission" date="2024-06" db="EMBL/GenBank/DDBJ databases">
        <title>Sorghum-associated microbial communities from plants grown in Nebraska, USA.</title>
        <authorList>
            <person name="Schachtman D."/>
        </authorList>
    </citation>
    <scope>NUCLEOTIDE SEQUENCE [LARGE SCALE GENOMIC DNA]</scope>
    <source>
        <strain evidence="3 4">3552</strain>
    </source>
</reference>
<comment type="similarity">
    <text evidence="1">Belongs to the CapA family.</text>
</comment>
<dbReference type="SMART" id="SM00854">
    <property type="entry name" value="PGA_cap"/>
    <property type="match status" value="1"/>
</dbReference>
<sequence length="385" mass="42320">METSSNQSSIPLTVLAVGDIGPDREDAAELFALNSSLLQSGDVTFGQLEFVLSDQGSRLPQVRHTVRAKPKDAKALVDAGLDVVSFAGNHCLDFGAEAMLDTAENLTAAGAVVVGVGADIHRARKPAVVQRGQTEISFLSYSSVLPHSFWATENRPGCAPMRAFTVYEQVEHDQPGTPARVHTFPHRQDLAALVEDVRREKEQGRFVVVSVHWGIHFIPAVIADYQRDVAYAAIDAGADAIVGHHAHILKGIEIYRGAPIFYSLANFAMDTRVTPEQVATVAFQEILDLNPGWIPNFKSTYNFPPDSRKTIVAKLTIEDGKMADFGFFPGWINDNSQTEILTGDDERFDQVVEYMRLITKEAGIDTDYRREGDEVRPVALARDGR</sequence>
<evidence type="ECO:0000313" key="4">
    <source>
        <dbReference type="Proteomes" id="UP001549307"/>
    </source>
</evidence>
<dbReference type="PANTHER" id="PTHR33393:SF13">
    <property type="entry name" value="PGA BIOSYNTHESIS PROTEIN CAPA"/>
    <property type="match status" value="1"/>
</dbReference>
<dbReference type="InterPro" id="IPR019079">
    <property type="entry name" value="Capsule_synth_CapA"/>
</dbReference>
<dbReference type="RefSeq" id="WP_354225867.1">
    <property type="nucleotide sequence ID" value="NZ_JBEPSN010000001.1"/>
</dbReference>
<gene>
    <name evidence="3" type="ORF">ABIE37_000202</name>
</gene>
<dbReference type="Pfam" id="PF09587">
    <property type="entry name" value="PGA_cap"/>
    <property type="match status" value="1"/>
</dbReference>
<accession>A0ABV2P114</accession>
<keyword evidence="4" id="KW-1185">Reference proteome</keyword>
<dbReference type="PANTHER" id="PTHR33393">
    <property type="entry name" value="POLYGLUTAMINE SYNTHESIS ACCESSORY PROTEIN RV0574C-RELATED"/>
    <property type="match status" value="1"/>
</dbReference>
<proteinExistence type="inferred from homology"/>
<protein>
    <submittedName>
        <fullName evidence="3">Poly-gamma-glutamate capsule biosynthesis protein CapA/YwtB (Metallophosphatase superfamily)</fullName>
    </submittedName>
</protein>
<dbReference type="InterPro" id="IPR029052">
    <property type="entry name" value="Metallo-depent_PP-like"/>
</dbReference>
<dbReference type="InterPro" id="IPR052169">
    <property type="entry name" value="CW_Biosynth-Accessory"/>
</dbReference>
<evidence type="ECO:0000259" key="2">
    <source>
        <dbReference type="SMART" id="SM00854"/>
    </source>
</evidence>
<evidence type="ECO:0000313" key="3">
    <source>
        <dbReference type="EMBL" id="MET4538447.1"/>
    </source>
</evidence>
<dbReference type="SUPFAM" id="SSF56300">
    <property type="entry name" value="Metallo-dependent phosphatases"/>
    <property type="match status" value="1"/>
</dbReference>
<organism evidence="3 4">
    <name type="scientific">Arthrobacter bambusae</name>
    <dbReference type="NCBI Taxonomy" id="1338426"/>
    <lineage>
        <taxon>Bacteria</taxon>
        <taxon>Bacillati</taxon>
        <taxon>Actinomycetota</taxon>
        <taxon>Actinomycetes</taxon>
        <taxon>Micrococcales</taxon>
        <taxon>Micrococcaceae</taxon>
        <taxon>Arthrobacter</taxon>
    </lineage>
</organism>
<dbReference type="Proteomes" id="UP001549307">
    <property type="component" value="Unassembled WGS sequence"/>
</dbReference>
<name>A0ABV2P114_9MICC</name>
<evidence type="ECO:0000256" key="1">
    <source>
        <dbReference type="ARBA" id="ARBA00005662"/>
    </source>
</evidence>